<proteinExistence type="predicted"/>
<evidence type="ECO:0000256" key="1">
    <source>
        <dbReference type="SAM" id="Phobius"/>
    </source>
</evidence>
<dbReference type="AlphaFoldDB" id="A0AAN7CGG5"/>
<keyword evidence="1" id="KW-0812">Transmembrane</keyword>
<dbReference type="InterPro" id="IPR009305">
    <property type="entry name" value="Mpo1-like"/>
</dbReference>
<evidence type="ECO:0008006" key="4">
    <source>
        <dbReference type="Google" id="ProtNLM"/>
    </source>
</evidence>
<feature type="transmembrane region" description="Helical" evidence="1">
    <location>
        <begin position="114"/>
        <end position="132"/>
    </location>
</feature>
<feature type="transmembrane region" description="Helical" evidence="1">
    <location>
        <begin position="282"/>
        <end position="300"/>
    </location>
</feature>
<organism evidence="2 3">
    <name type="scientific">Achaetomium macrosporum</name>
    <dbReference type="NCBI Taxonomy" id="79813"/>
    <lineage>
        <taxon>Eukaryota</taxon>
        <taxon>Fungi</taxon>
        <taxon>Dikarya</taxon>
        <taxon>Ascomycota</taxon>
        <taxon>Pezizomycotina</taxon>
        <taxon>Sordariomycetes</taxon>
        <taxon>Sordariomycetidae</taxon>
        <taxon>Sordariales</taxon>
        <taxon>Chaetomiaceae</taxon>
        <taxon>Achaetomium</taxon>
    </lineage>
</organism>
<dbReference type="Proteomes" id="UP001303760">
    <property type="component" value="Unassembled WGS sequence"/>
</dbReference>
<dbReference type="PANTHER" id="PTHR28026">
    <property type="entry name" value="DUF962 DOMAIN PROTEIN (AFU_ORTHOLOGUE AFUA_8G05310)"/>
    <property type="match status" value="1"/>
</dbReference>
<dbReference type="GO" id="GO:0046521">
    <property type="term" value="P:sphingoid catabolic process"/>
    <property type="evidence" value="ECO:0007669"/>
    <property type="project" value="TreeGrafter"/>
</dbReference>
<reference evidence="2" key="1">
    <citation type="journal article" date="2023" name="Mol. Phylogenet. Evol.">
        <title>Genome-scale phylogeny and comparative genomics of the fungal order Sordariales.</title>
        <authorList>
            <person name="Hensen N."/>
            <person name="Bonometti L."/>
            <person name="Westerberg I."/>
            <person name="Brannstrom I.O."/>
            <person name="Guillou S."/>
            <person name="Cros-Aarteil S."/>
            <person name="Calhoun S."/>
            <person name="Haridas S."/>
            <person name="Kuo A."/>
            <person name="Mondo S."/>
            <person name="Pangilinan J."/>
            <person name="Riley R."/>
            <person name="LaButti K."/>
            <person name="Andreopoulos B."/>
            <person name="Lipzen A."/>
            <person name="Chen C."/>
            <person name="Yan M."/>
            <person name="Daum C."/>
            <person name="Ng V."/>
            <person name="Clum A."/>
            <person name="Steindorff A."/>
            <person name="Ohm R.A."/>
            <person name="Martin F."/>
            <person name="Silar P."/>
            <person name="Natvig D.O."/>
            <person name="Lalanne C."/>
            <person name="Gautier V."/>
            <person name="Ament-Velasquez S.L."/>
            <person name="Kruys A."/>
            <person name="Hutchinson M.I."/>
            <person name="Powell A.J."/>
            <person name="Barry K."/>
            <person name="Miller A.N."/>
            <person name="Grigoriev I.V."/>
            <person name="Debuchy R."/>
            <person name="Gladieux P."/>
            <person name="Hiltunen Thoren M."/>
            <person name="Johannesson H."/>
        </authorList>
    </citation>
    <scope>NUCLEOTIDE SEQUENCE</scope>
    <source>
        <strain evidence="2">CBS 532.94</strain>
    </source>
</reference>
<accession>A0AAN7CGG5</accession>
<evidence type="ECO:0000313" key="2">
    <source>
        <dbReference type="EMBL" id="KAK4240637.1"/>
    </source>
</evidence>
<keyword evidence="3" id="KW-1185">Reference proteome</keyword>
<keyword evidence="1" id="KW-1133">Transmembrane helix</keyword>
<feature type="transmembrane region" description="Helical" evidence="1">
    <location>
        <begin position="144"/>
        <end position="164"/>
    </location>
</feature>
<dbReference type="Pfam" id="PF06127">
    <property type="entry name" value="Mpo1-like"/>
    <property type="match status" value="1"/>
</dbReference>
<dbReference type="PANTHER" id="PTHR28026:SF9">
    <property type="entry name" value="2-HYDROXY-PALMITIC ACID DIOXYGENASE MPO1"/>
    <property type="match status" value="1"/>
</dbReference>
<keyword evidence="1" id="KW-0472">Membrane</keyword>
<sequence>MTVSLDLEKQLTFYGAYHHNQVNVVIHMVCVPLIMFSAFEIASNYGPFFALPPWLRVVPYLEPNLGAFAAMTWGGLYLLLEPVAGGALALICLGGAAGTNYLRLQDPAGTTKIAIAVHIVCWILQFFGHGKFEGRAPALLDNLFQAIFLAPLFVWLELLFMLGYRPELKKRVDKAVEIELAKFRERKAKKAAKAEDILPAETVSQIRSFLLSPHSPLRNLYRHLSTATAHMYPLFATALDRLAAFVSASPNVVSAALVLVLAVLILEILSMLRRIVLFWTRLAFRLLFWAAVGILMAMAWQRGLENSLRDVVTVGGQVVGWVMGVAQAQSQAKGQTGYGGYQQRQR</sequence>
<feature type="transmembrane region" description="Helical" evidence="1">
    <location>
        <begin position="83"/>
        <end position="102"/>
    </location>
</feature>
<dbReference type="GO" id="GO:0005783">
    <property type="term" value="C:endoplasmic reticulum"/>
    <property type="evidence" value="ECO:0007669"/>
    <property type="project" value="TreeGrafter"/>
</dbReference>
<dbReference type="Pfam" id="PF12716">
    <property type="entry name" value="Apq12"/>
    <property type="match status" value="1"/>
</dbReference>
<protein>
    <recommendedName>
        <fullName evidence="4">DUF962 domain-containing protein</fullName>
    </recommendedName>
</protein>
<dbReference type="InterPro" id="IPR024316">
    <property type="entry name" value="APQ12"/>
</dbReference>
<dbReference type="EMBL" id="MU860036">
    <property type="protein sequence ID" value="KAK4240637.1"/>
    <property type="molecule type" value="Genomic_DNA"/>
</dbReference>
<gene>
    <name evidence="2" type="ORF">C8A03DRAFT_41848</name>
</gene>
<dbReference type="GO" id="GO:0016020">
    <property type="term" value="C:membrane"/>
    <property type="evidence" value="ECO:0007669"/>
    <property type="project" value="GOC"/>
</dbReference>
<reference evidence="2" key="2">
    <citation type="submission" date="2023-05" db="EMBL/GenBank/DDBJ databases">
        <authorList>
            <consortium name="Lawrence Berkeley National Laboratory"/>
            <person name="Steindorff A."/>
            <person name="Hensen N."/>
            <person name="Bonometti L."/>
            <person name="Westerberg I."/>
            <person name="Brannstrom I.O."/>
            <person name="Guillou S."/>
            <person name="Cros-Aarteil S."/>
            <person name="Calhoun S."/>
            <person name="Haridas S."/>
            <person name="Kuo A."/>
            <person name="Mondo S."/>
            <person name="Pangilinan J."/>
            <person name="Riley R."/>
            <person name="Labutti K."/>
            <person name="Andreopoulos B."/>
            <person name="Lipzen A."/>
            <person name="Chen C."/>
            <person name="Yanf M."/>
            <person name="Daum C."/>
            <person name="Ng V."/>
            <person name="Clum A."/>
            <person name="Ohm R."/>
            <person name="Martin F."/>
            <person name="Silar P."/>
            <person name="Natvig D."/>
            <person name="Lalanne C."/>
            <person name="Gautier V."/>
            <person name="Ament-Velasquez S.L."/>
            <person name="Kruys A."/>
            <person name="Hutchinson M.I."/>
            <person name="Powell A.J."/>
            <person name="Barry K."/>
            <person name="Miller A.N."/>
            <person name="Grigoriev I.V."/>
            <person name="Debuchy R."/>
            <person name="Gladieux P."/>
            <person name="Thoren M.H."/>
            <person name="Johannesson H."/>
        </authorList>
    </citation>
    <scope>NUCLEOTIDE SEQUENCE</scope>
    <source>
        <strain evidence="2">CBS 532.94</strain>
    </source>
</reference>
<feature type="transmembrane region" description="Helical" evidence="1">
    <location>
        <begin position="251"/>
        <end position="270"/>
    </location>
</feature>
<comment type="caution">
    <text evidence="2">The sequence shown here is derived from an EMBL/GenBank/DDBJ whole genome shotgun (WGS) entry which is preliminary data.</text>
</comment>
<feature type="transmembrane region" description="Helical" evidence="1">
    <location>
        <begin position="24"/>
        <end position="45"/>
    </location>
</feature>
<evidence type="ECO:0000313" key="3">
    <source>
        <dbReference type="Proteomes" id="UP001303760"/>
    </source>
</evidence>
<name>A0AAN7CGG5_9PEZI</name>